<evidence type="ECO:0000313" key="1">
    <source>
        <dbReference type="EMBL" id="PKA58579.1"/>
    </source>
</evidence>
<dbReference type="PANTHER" id="PTHR45181">
    <property type="entry name" value="HEAT SHOCK PROTEIN DNAJ WITH TETRATRICOPEPTIDE REPEAT-CONTAINING PROTEIN"/>
    <property type="match status" value="1"/>
</dbReference>
<sequence length="306" mass="34522">MVGKDVKVNQKSTGTVTSSVLAHEACEKWRLRGNQAYADGDLYKAEDYYTRGLNCVSLRKTENCSKALVLCYSNRAATRMSLGRLREALADCRMAIAMDPSFLRAQVRAGKFHSIDRWCRCTCITKDGIHLSLGESGDAIKHFNTCLQSDHKANSDEKILLESADGLEKAKKLDCFLKTSSVFLTKKTSCDATKALEIISEAASISPYSESLLEMKAEALIILRNYEEVIQVCEQSLELAEKNGVISVADGRFKETSDFESTESSFVKFWRWRIISKSYFYLGRLEEACELLEKHEKMMPAVEKYF</sequence>
<name>A0A2I0ASQ0_9ASPA</name>
<proteinExistence type="predicted"/>
<dbReference type="InterPro" id="IPR019734">
    <property type="entry name" value="TPR_rpt"/>
</dbReference>
<evidence type="ECO:0000313" key="2">
    <source>
        <dbReference type="Proteomes" id="UP000236161"/>
    </source>
</evidence>
<keyword evidence="2" id="KW-1185">Reference proteome</keyword>
<dbReference type="SMART" id="SM00028">
    <property type="entry name" value="TPR"/>
    <property type="match status" value="4"/>
</dbReference>
<organism evidence="1 2">
    <name type="scientific">Apostasia shenzhenica</name>
    <dbReference type="NCBI Taxonomy" id="1088818"/>
    <lineage>
        <taxon>Eukaryota</taxon>
        <taxon>Viridiplantae</taxon>
        <taxon>Streptophyta</taxon>
        <taxon>Embryophyta</taxon>
        <taxon>Tracheophyta</taxon>
        <taxon>Spermatophyta</taxon>
        <taxon>Magnoliopsida</taxon>
        <taxon>Liliopsida</taxon>
        <taxon>Asparagales</taxon>
        <taxon>Orchidaceae</taxon>
        <taxon>Apostasioideae</taxon>
        <taxon>Apostasia</taxon>
    </lineage>
</organism>
<dbReference type="AlphaFoldDB" id="A0A2I0ASQ0"/>
<dbReference type="EMBL" id="KZ451951">
    <property type="protein sequence ID" value="PKA58579.1"/>
    <property type="molecule type" value="Genomic_DNA"/>
</dbReference>
<dbReference type="Pfam" id="PF13181">
    <property type="entry name" value="TPR_8"/>
    <property type="match status" value="1"/>
</dbReference>
<dbReference type="SUPFAM" id="SSF48452">
    <property type="entry name" value="TPR-like"/>
    <property type="match status" value="2"/>
</dbReference>
<reference evidence="1 2" key="1">
    <citation type="journal article" date="2017" name="Nature">
        <title>The Apostasia genome and the evolution of orchids.</title>
        <authorList>
            <person name="Zhang G.Q."/>
            <person name="Liu K.W."/>
            <person name="Li Z."/>
            <person name="Lohaus R."/>
            <person name="Hsiao Y.Y."/>
            <person name="Niu S.C."/>
            <person name="Wang J.Y."/>
            <person name="Lin Y.C."/>
            <person name="Xu Q."/>
            <person name="Chen L.J."/>
            <person name="Yoshida K."/>
            <person name="Fujiwara S."/>
            <person name="Wang Z.W."/>
            <person name="Zhang Y.Q."/>
            <person name="Mitsuda N."/>
            <person name="Wang M."/>
            <person name="Liu G.H."/>
            <person name="Pecoraro L."/>
            <person name="Huang H.X."/>
            <person name="Xiao X.J."/>
            <person name="Lin M."/>
            <person name="Wu X.Y."/>
            <person name="Wu W.L."/>
            <person name="Chen Y.Y."/>
            <person name="Chang S.B."/>
            <person name="Sakamoto S."/>
            <person name="Ohme-Takagi M."/>
            <person name="Yagi M."/>
            <person name="Zeng S.J."/>
            <person name="Shen C.Y."/>
            <person name="Yeh C.M."/>
            <person name="Luo Y.B."/>
            <person name="Tsai W.C."/>
            <person name="Van de Peer Y."/>
            <person name="Liu Z.J."/>
        </authorList>
    </citation>
    <scope>NUCLEOTIDE SEQUENCE [LARGE SCALE GENOMIC DNA]</scope>
    <source>
        <strain evidence="2">cv. Shenzhen</strain>
        <tissue evidence="1">Stem</tissue>
    </source>
</reference>
<dbReference type="Gene3D" id="1.25.40.10">
    <property type="entry name" value="Tetratricopeptide repeat domain"/>
    <property type="match status" value="2"/>
</dbReference>
<gene>
    <name evidence="1" type="primary">TTL2</name>
    <name evidence="1" type="ORF">AXF42_Ash008866</name>
</gene>
<accession>A0A2I0ASQ0</accession>
<dbReference type="InterPro" id="IPR011990">
    <property type="entry name" value="TPR-like_helical_dom_sf"/>
</dbReference>
<dbReference type="Proteomes" id="UP000236161">
    <property type="component" value="Unassembled WGS sequence"/>
</dbReference>
<dbReference type="STRING" id="1088818.A0A2I0ASQ0"/>
<protein>
    <submittedName>
        <fullName evidence="1">TPR repeat-containing thioredoxin TTL2</fullName>
    </submittedName>
</protein>
<dbReference type="PANTHER" id="PTHR45181:SF4">
    <property type="entry name" value="HEAT SHOCK PROTEIN DNAJ WITH TETRATRICOPEPTIDE REPEAT-CONTAINING PROTEIN"/>
    <property type="match status" value="1"/>
</dbReference>
<dbReference type="OrthoDB" id="10250354at2759"/>